<evidence type="ECO:0000313" key="4">
    <source>
        <dbReference type="Proteomes" id="UP000594454"/>
    </source>
</evidence>
<reference evidence="3 4" key="1">
    <citation type="submission" date="2020-11" db="EMBL/GenBank/DDBJ databases">
        <authorList>
            <person name="Wallbank WR R."/>
            <person name="Pardo Diaz C."/>
            <person name="Kozak K."/>
            <person name="Martin S."/>
            <person name="Jiggins C."/>
            <person name="Moest M."/>
            <person name="Warren A I."/>
            <person name="Generalovic N T."/>
            <person name="Byers J.R.P. K."/>
            <person name="Montejo-Kovacevich G."/>
            <person name="Yen C E."/>
        </authorList>
    </citation>
    <scope>NUCLEOTIDE SEQUENCE [LARGE SCALE GENOMIC DNA]</scope>
</reference>
<feature type="coiled-coil region" evidence="1">
    <location>
        <begin position="486"/>
        <end position="668"/>
    </location>
</feature>
<name>A0A7R8UYE6_HERIL</name>
<organism evidence="3 4">
    <name type="scientific">Hermetia illucens</name>
    <name type="common">Black soldier fly</name>
    <dbReference type="NCBI Taxonomy" id="343691"/>
    <lineage>
        <taxon>Eukaryota</taxon>
        <taxon>Metazoa</taxon>
        <taxon>Ecdysozoa</taxon>
        <taxon>Arthropoda</taxon>
        <taxon>Hexapoda</taxon>
        <taxon>Insecta</taxon>
        <taxon>Pterygota</taxon>
        <taxon>Neoptera</taxon>
        <taxon>Endopterygota</taxon>
        <taxon>Diptera</taxon>
        <taxon>Brachycera</taxon>
        <taxon>Stratiomyomorpha</taxon>
        <taxon>Stratiomyidae</taxon>
        <taxon>Hermetiinae</taxon>
        <taxon>Hermetia</taxon>
    </lineage>
</organism>
<feature type="coiled-coil region" evidence="1">
    <location>
        <begin position="339"/>
        <end position="461"/>
    </location>
</feature>
<evidence type="ECO:0000256" key="2">
    <source>
        <dbReference type="SAM" id="MobiDB-lite"/>
    </source>
</evidence>
<keyword evidence="4" id="KW-1185">Reference proteome</keyword>
<dbReference type="AlphaFoldDB" id="A0A7R8UYE6"/>
<accession>A0A7R8UYE6</accession>
<dbReference type="InParanoid" id="A0A7R8UYE6"/>
<feature type="compositionally biased region" description="Polar residues" evidence="2">
    <location>
        <begin position="44"/>
        <end position="83"/>
    </location>
</feature>
<proteinExistence type="predicted"/>
<gene>
    <name evidence="3" type="ORF">HERILL_LOCUS11973</name>
</gene>
<evidence type="ECO:0000256" key="1">
    <source>
        <dbReference type="SAM" id="Coils"/>
    </source>
</evidence>
<sequence>MLPSQPSQKSTLSSRNAVKAPPPEKRFSLRKKSKTSLEVGSRVVSRQKTSISPSTPARTQNQTPRIVPSRTQSPRPSSASTVSPARHTPRTVSSTPTTPKPLRSPKHPSVSTIGNVSHLNHRVGELPSYLKKNEKTVTEATLNTKKRAFNSQKKKLTDLQTDFLTNYKALQDLQSKYNKCAGKNDKIEEVKLIALVDGEAGELLIRDGEKTLQVVGSAKRRRSPSPMKGSTLTVDIEQIRPKLLLIHEAGFKLCQEFVDNFDKIQSENTDVPEVGDGTTLQKQILLILKSMEEKIVNEENEQKKLLTEVILELQTAISKKHSDGGDSEIIPTEDQLRALKEKDLEISNLKKQLEDHKLKLEISDSKLKDIAVMESSTIKALKVQLAEKESLITEKEREIMRIQDNLKRTEDHYRKEEKKSLAISNDLLAKESILHKLEIDLEELRKRNKGYETIIDEVKRQKEGILDVIRKEQESRKLYDKECEIRRKLESDLADKENIIMKLRELSKKSMADKETTVLGGGDRTTYETKLYNEVQTLKATIERLNKEKVSLEKEKEDMSKTLLTYGRDDMKLELAKAGDEINHLNTTNACLRDNVSRLENAIAKKVAIINELERKIANGQYLVNASKELQNEINNLRESECEKKREIDALKSELAKAHVEIKQQEETICMNQRLLRIRSELINSLQEKEASNRCRMDDLYSEISKKTSLVNQMNHEISAKAEELQNLFSTLGTKQLEVNRQEHIIKMLEENNERNQRLRVKQEDRIARLENENAELKHLLCKYDAGLDEELQSSTSEKSTRPASARYSPKASKEEENVSTRDLYDFERRKKRRTEIEVKKIRK</sequence>
<keyword evidence="1" id="KW-0175">Coiled coil</keyword>
<dbReference type="OrthoDB" id="8197438at2759"/>
<feature type="compositionally biased region" description="Polar residues" evidence="2">
    <location>
        <begin position="1"/>
        <end position="16"/>
    </location>
</feature>
<feature type="region of interest" description="Disordered" evidence="2">
    <location>
        <begin position="1"/>
        <end position="114"/>
    </location>
</feature>
<protein>
    <submittedName>
        <fullName evidence="3">Uncharacterized protein</fullName>
    </submittedName>
</protein>
<dbReference type="Proteomes" id="UP000594454">
    <property type="component" value="Chromosome 4"/>
</dbReference>
<feature type="compositionally biased region" description="Low complexity" evidence="2">
    <location>
        <begin position="90"/>
        <end position="101"/>
    </location>
</feature>
<feature type="region of interest" description="Disordered" evidence="2">
    <location>
        <begin position="792"/>
        <end position="823"/>
    </location>
</feature>
<feature type="coiled-coil region" evidence="1">
    <location>
        <begin position="739"/>
        <end position="780"/>
    </location>
</feature>
<feature type="compositionally biased region" description="Basic and acidic residues" evidence="2">
    <location>
        <begin position="812"/>
        <end position="823"/>
    </location>
</feature>
<dbReference type="EMBL" id="LR899012">
    <property type="protein sequence ID" value="CAD7089419.1"/>
    <property type="molecule type" value="Genomic_DNA"/>
</dbReference>
<evidence type="ECO:0000313" key="3">
    <source>
        <dbReference type="EMBL" id="CAD7089419.1"/>
    </source>
</evidence>